<organism evidence="5">
    <name type="scientific">Arthroderma gypseum (strain ATCC MYA-4604 / CBS 118893)</name>
    <name type="common">Microsporum gypseum</name>
    <dbReference type="NCBI Taxonomy" id="535722"/>
    <lineage>
        <taxon>Eukaryota</taxon>
        <taxon>Fungi</taxon>
        <taxon>Dikarya</taxon>
        <taxon>Ascomycota</taxon>
        <taxon>Pezizomycotina</taxon>
        <taxon>Eurotiomycetes</taxon>
        <taxon>Eurotiomycetidae</taxon>
        <taxon>Onygenales</taxon>
        <taxon>Arthrodermataceae</taxon>
        <taxon>Nannizzia</taxon>
    </lineage>
</organism>
<dbReference type="VEuPathDB" id="FungiDB:MGYG_08634"/>
<evidence type="ECO:0000313" key="4">
    <source>
        <dbReference type="EMBL" id="EFQ96710.1"/>
    </source>
</evidence>
<dbReference type="AlphaFoldDB" id="E4V6J4"/>
<dbReference type="InterPro" id="IPR002109">
    <property type="entry name" value="Glutaredoxin"/>
</dbReference>
<evidence type="ECO:0000256" key="2">
    <source>
        <dbReference type="SAM" id="MobiDB-lite"/>
    </source>
</evidence>
<feature type="domain" description="Glutaredoxin" evidence="3">
    <location>
        <begin position="133"/>
        <end position="198"/>
    </location>
</feature>
<dbReference type="PRINTS" id="PR00160">
    <property type="entry name" value="GLUTAREDOXIN"/>
</dbReference>
<dbReference type="GO" id="GO:0034599">
    <property type="term" value="P:cellular response to oxidative stress"/>
    <property type="evidence" value="ECO:0007669"/>
    <property type="project" value="TreeGrafter"/>
</dbReference>
<feature type="compositionally biased region" description="Low complexity" evidence="2">
    <location>
        <begin position="43"/>
        <end position="56"/>
    </location>
</feature>
<dbReference type="CDD" id="cd03419">
    <property type="entry name" value="GRX_GRXh_1_2_like"/>
    <property type="match status" value="1"/>
</dbReference>
<dbReference type="InterPro" id="IPR036249">
    <property type="entry name" value="Thioredoxin-like_sf"/>
</dbReference>
<proteinExistence type="inferred from homology"/>
<name>E4V6J4_ARTGP</name>
<dbReference type="GO" id="GO:0000324">
    <property type="term" value="C:fungal-type vacuole"/>
    <property type="evidence" value="ECO:0007669"/>
    <property type="project" value="TreeGrafter"/>
</dbReference>
<keyword evidence="5" id="KW-1185">Reference proteome</keyword>
<sequence length="236" mass="25735">MFSPRRLRLFLVSAVVLVCFILYFTGDVRRAQALRATSTSQMGTSNPNSKGSSPGNHGYGKDSDGGVFDKLRPGSLRPGEKTKPDIADNSKTQTALPGKEEKVKGKDTETEETKSEDETVKEEMNAILKRSPIIIFSKSYCPYSKKAKYFMLEKYDISPVPFVVELDEHPLGKKLQDLLATNTGRRTVPNVLVNGKTIGGGDDIEALYLSGELGTKLQTLGGKRVTAAPHSEGPEP</sequence>
<dbReference type="PROSITE" id="PS51354">
    <property type="entry name" value="GLUTAREDOXIN_2"/>
    <property type="match status" value="1"/>
</dbReference>
<dbReference type="HOGENOM" id="CLU_026126_0_2_1"/>
<dbReference type="eggNOG" id="KOG1752">
    <property type="taxonomic scope" value="Eukaryota"/>
</dbReference>
<dbReference type="GO" id="GO:0005796">
    <property type="term" value="C:Golgi lumen"/>
    <property type="evidence" value="ECO:0007669"/>
    <property type="project" value="TreeGrafter"/>
</dbReference>
<dbReference type="FunFam" id="3.40.30.10:FF:000093">
    <property type="entry name" value="Glutaredoxin 2"/>
    <property type="match status" value="1"/>
</dbReference>
<feature type="compositionally biased region" description="Basic and acidic residues" evidence="2">
    <location>
        <begin position="59"/>
        <end position="88"/>
    </location>
</feature>
<dbReference type="PANTHER" id="PTHR45694:SF5">
    <property type="entry name" value="GLUTAREDOXIN 2"/>
    <property type="match status" value="1"/>
</dbReference>
<evidence type="ECO:0000313" key="5">
    <source>
        <dbReference type="Proteomes" id="UP000002669"/>
    </source>
</evidence>
<dbReference type="InParanoid" id="E4V6J4"/>
<dbReference type="OrthoDB" id="423313at2759"/>
<dbReference type="Proteomes" id="UP000002669">
    <property type="component" value="Unassembled WGS sequence"/>
</dbReference>
<feature type="compositionally biased region" description="Basic and acidic residues" evidence="2">
    <location>
        <begin position="98"/>
        <end position="118"/>
    </location>
</feature>
<dbReference type="Gene3D" id="3.40.30.10">
    <property type="entry name" value="Glutaredoxin"/>
    <property type="match status" value="1"/>
</dbReference>
<dbReference type="GO" id="GO:0004362">
    <property type="term" value="F:glutathione-disulfide reductase (NADPH) activity"/>
    <property type="evidence" value="ECO:0007669"/>
    <property type="project" value="UniProtKB-ARBA"/>
</dbReference>
<dbReference type="InterPro" id="IPR014025">
    <property type="entry name" value="Glutaredoxin_subgr"/>
</dbReference>
<feature type="region of interest" description="Disordered" evidence="2">
    <location>
        <begin position="36"/>
        <end position="118"/>
    </location>
</feature>
<accession>E4V6J4</accession>
<protein>
    <submittedName>
        <fullName evidence="4">Glutaredoxin-C4</fullName>
    </submittedName>
</protein>
<gene>
    <name evidence="4" type="ORF">MGYG_08634</name>
</gene>
<dbReference type="RefSeq" id="XP_003169087.1">
    <property type="nucleotide sequence ID" value="XM_003169039.1"/>
</dbReference>
<dbReference type="NCBIfam" id="TIGR02180">
    <property type="entry name" value="GRX_euk"/>
    <property type="match status" value="1"/>
</dbReference>
<dbReference type="STRING" id="535722.E4V6J4"/>
<comment type="similarity">
    <text evidence="1">Belongs to the glutaredoxin family. Monothiol subfamily.</text>
</comment>
<evidence type="ECO:0000256" key="1">
    <source>
        <dbReference type="ARBA" id="ARBA00009630"/>
    </source>
</evidence>
<dbReference type="OMA" id="CFILYFT"/>
<dbReference type="InterPro" id="IPR011899">
    <property type="entry name" value="Glutaredoxin_euk/vir"/>
</dbReference>
<dbReference type="Pfam" id="PF00462">
    <property type="entry name" value="Glutaredoxin"/>
    <property type="match status" value="1"/>
</dbReference>
<dbReference type="GeneID" id="10024533"/>
<dbReference type="GO" id="GO:0005801">
    <property type="term" value="C:cis-Golgi network"/>
    <property type="evidence" value="ECO:0007669"/>
    <property type="project" value="UniProtKB-ARBA"/>
</dbReference>
<dbReference type="SUPFAM" id="SSF52833">
    <property type="entry name" value="Thioredoxin-like"/>
    <property type="match status" value="1"/>
</dbReference>
<dbReference type="EMBL" id="DS989831">
    <property type="protein sequence ID" value="EFQ96710.1"/>
    <property type="molecule type" value="Genomic_DNA"/>
</dbReference>
<evidence type="ECO:0000259" key="3">
    <source>
        <dbReference type="Pfam" id="PF00462"/>
    </source>
</evidence>
<reference evidence="5" key="1">
    <citation type="journal article" date="2012" name="MBio">
        <title>Comparative genome analysis of Trichophyton rubrum and related dermatophytes reveals candidate genes involved in infection.</title>
        <authorList>
            <person name="Martinez D.A."/>
            <person name="Oliver B.G."/>
            <person name="Graeser Y."/>
            <person name="Goldberg J.M."/>
            <person name="Li W."/>
            <person name="Martinez-Rossi N.M."/>
            <person name="Monod M."/>
            <person name="Shelest E."/>
            <person name="Barton R.C."/>
            <person name="Birch E."/>
            <person name="Brakhage A.A."/>
            <person name="Chen Z."/>
            <person name="Gurr S.J."/>
            <person name="Heiman D."/>
            <person name="Heitman J."/>
            <person name="Kosti I."/>
            <person name="Rossi A."/>
            <person name="Saif S."/>
            <person name="Samalova M."/>
            <person name="Saunders C.W."/>
            <person name="Shea T."/>
            <person name="Summerbell R.C."/>
            <person name="Xu J."/>
            <person name="Young S."/>
            <person name="Zeng Q."/>
            <person name="Birren B.W."/>
            <person name="Cuomo C.A."/>
            <person name="White T.C."/>
        </authorList>
    </citation>
    <scope>NUCLEOTIDE SEQUENCE [LARGE SCALE GENOMIC DNA]</scope>
    <source>
        <strain evidence="5">ATCC MYA-4604 / CBS 118893</strain>
    </source>
</reference>
<dbReference type="PANTHER" id="PTHR45694">
    <property type="entry name" value="GLUTAREDOXIN 2"/>
    <property type="match status" value="1"/>
</dbReference>